<reference evidence="2" key="1">
    <citation type="submission" date="2021-03" db="EMBL/GenBank/DDBJ databases">
        <title>Sagittula salina sp. nov. strain M10.9X isolated from the marine waste.</title>
        <authorList>
            <person name="Satari L."/>
            <person name="Molina-Menor E."/>
            <person name="Vidal-Verdu A."/>
            <person name="Pascual J."/>
            <person name="Pereto J."/>
            <person name="Porcar M."/>
        </authorList>
    </citation>
    <scope>NUCLEOTIDE SEQUENCE</scope>
    <source>
        <strain evidence="2">M10.9X</strain>
    </source>
</reference>
<dbReference type="EMBL" id="JAGISH010000011">
    <property type="protein sequence ID" value="MBP0484291.1"/>
    <property type="molecule type" value="Genomic_DNA"/>
</dbReference>
<organism evidence="2 3">
    <name type="scientific">Sagittula salina</name>
    <dbReference type="NCBI Taxonomy" id="2820268"/>
    <lineage>
        <taxon>Bacteria</taxon>
        <taxon>Pseudomonadati</taxon>
        <taxon>Pseudomonadota</taxon>
        <taxon>Alphaproteobacteria</taxon>
        <taxon>Rhodobacterales</taxon>
        <taxon>Roseobacteraceae</taxon>
        <taxon>Sagittula</taxon>
    </lineage>
</organism>
<evidence type="ECO:0000313" key="3">
    <source>
        <dbReference type="Proteomes" id="UP000675940"/>
    </source>
</evidence>
<evidence type="ECO:0000313" key="2">
    <source>
        <dbReference type="EMBL" id="MBP0484291.1"/>
    </source>
</evidence>
<feature type="compositionally biased region" description="Gly residues" evidence="1">
    <location>
        <begin position="8"/>
        <end position="19"/>
    </location>
</feature>
<sequence>MRAKSAGEVGGGLGRGQGQRGAAREGRAVGGVGHGPEDGRFPPPRKAQKIPGAAGSVRCPRCPERWTGRWSGRWTGRWSR</sequence>
<gene>
    <name evidence="2" type="ORF">J5474_17595</name>
</gene>
<keyword evidence="3" id="KW-1185">Reference proteome</keyword>
<accession>A0A940MSZ9</accession>
<dbReference type="RefSeq" id="WP_209362703.1">
    <property type="nucleotide sequence ID" value="NZ_JAGISH010000011.1"/>
</dbReference>
<evidence type="ECO:0000256" key="1">
    <source>
        <dbReference type="SAM" id="MobiDB-lite"/>
    </source>
</evidence>
<dbReference type="InterPro" id="IPR011723">
    <property type="entry name" value="Znf/thioredoxin_put"/>
</dbReference>
<protein>
    <submittedName>
        <fullName evidence="2">Uncharacterized protein</fullName>
    </submittedName>
</protein>
<dbReference type="AlphaFoldDB" id="A0A940MSZ9"/>
<dbReference type="Proteomes" id="UP000675940">
    <property type="component" value="Unassembled WGS sequence"/>
</dbReference>
<comment type="caution">
    <text evidence="2">The sequence shown here is derived from an EMBL/GenBank/DDBJ whole genome shotgun (WGS) entry which is preliminary data.</text>
</comment>
<feature type="region of interest" description="Disordered" evidence="1">
    <location>
        <begin position="1"/>
        <end position="58"/>
    </location>
</feature>
<proteinExistence type="predicted"/>
<dbReference type="NCBIfam" id="TIGR02098">
    <property type="entry name" value="MJ0042_CXXC"/>
    <property type="match status" value="1"/>
</dbReference>
<name>A0A940MSZ9_9RHOB</name>